<dbReference type="RefSeq" id="WP_248006873.1">
    <property type="nucleotide sequence ID" value="NZ_JAJHVV010000001.1"/>
</dbReference>
<keyword evidence="2" id="KW-1185">Reference proteome</keyword>
<comment type="caution">
    <text evidence="1">The sequence shown here is derived from an EMBL/GenBank/DDBJ whole genome shotgun (WGS) entry which is preliminary data.</text>
</comment>
<gene>
    <name evidence="1" type="ORF">KP803_00505</name>
</gene>
<sequence>MSLISLQLDTKAQDLTSELIEGLEDNDGWLIMNTRLAAQIDSVLTENKYVGTVHWYSESDFIEKEIHYSA</sequence>
<dbReference type="Proteomes" id="UP001139559">
    <property type="component" value="Unassembled WGS sequence"/>
</dbReference>
<proteinExistence type="predicted"/>
<reference evidence="1" key="1">
    <citation type="submission" date="2021-11" db="EMBL/GenBank/DDBJ databases">
        <title>Vibrio ZSDE26 sp. nov. and Vibrio ZSDZ34 sp. nov., isolated from coastal seawater in Qingdao.</title>
        <authorList>
            <person name="Zhang P."/>
        </authorList>
    </citation>
    <scope>NUCLEOTIDE SEQUENCE</scope>
    <source>
        <strain evidence="1">ZSDE26</strain>
    </source>
</reference>
<evidence type="ECO:0000313" key="2">
    <source>
        <dbReference type="Proteomes" id="UP001139559"/>
    </source>
</evidence>
<name>A0A9X1XEY6_9VIBR</name>
<accession>A0A9X1XEY6</accession>
<dbReference type="EMBL" id="JAJHVV010000001">
    <property type="protein sequence ID" value="MCK6261747.1"/>
    <property type="molecule type" value="Genomic_DNA"/>
</dbReference>
<organism evidence="1 2">
    <name type="scientific">Vibrio amylolyticus</name>
    <dbReference type="NCBI Taxonomy" id="2847292"/>
    <lineage>
        <taxon>Bacteria</taxon>
        <taxon>Pseudomonadati</taxon>
        <taxon>Pseudomonadota</taxon>
        <taxon>Gammaproteobacteria</taxon>
        <taxon>Vibrionales</taxon>
        <taxon>Vibrionaceae</taxon>
        <taxon>Vibrio</taxon>
    </lineage>
</organism>
<protein>
    <submittedName>
        <fullName evidence="1">Uncharacterized protein</fullName>
    </submittedName>
</protein>
<dbReference type="AlphaFoldDB" id="A0A9X1XEY6"/>
<evidence type="ECO:0000313" key="1">
    <source>
        <dbReference type="EMBL" id="MCK6261747.1"/>
    </source>
</evidence>